<dbReference type="InterPro" id="IPR018499">
    <property type="entry name" value="Tetraspanin/Peripherin"/>
</dbReference>
<dbReference type="EMBL" id="HBHW01007512">
    <property type="protein sequence ID" value="CAE0037756.1"/>
    <property type="molecule type" value="Transcribed_RNA"/>
</dbReference>
<evidence type="ECO:0000256" key="2">
    <source>
        <dbReference type="ARBA" id="ARBA00022692"/>
    </source>
</evidence>
<evidence type="ECO:0008006" key="7">
    <source>
        <dbReference type="Google" id="ProtNLM"/>
    </source>
</evidence>
<feature type="transmembrane region" description="Helical" evidence="5">
    <location>
        <begin position="210"/>
        <end position="234"/>
    </location>
</feature>
<organism evidence="6">
    <name type="scientific">Rhodosorus marinus</name>
    <dbReference type="NCBI Taxonomy" id="101924"/>
    <lineage>
        <taxon>Eukaryota</taxon>
        <taxon>Rhodophyta</taxon>
        <taxon>Stylonematophyceae</taxon>
        <taxon>Stylonematales</taxon>
        <taxon>Stylonemataceae</taxon>
        <taxon>Rhodosorus</taxon>
    </lineage>
</organism>
<feature type="transmembrane region" description="Helical" evidence="5">
    <location>
        <begin position="97"/>
        <end position="117"/>
    </location>
</feature>
<comment type="subcellular location">
    <subcellularLocation>
        <location evidence="1">Membrane</location>
        <topology evidence="1">Multi-pass membrane protein</topology>
    </subcellularLocation>
</comment>
<dbReference type="AlphaFoldDB" id="A0A7S3E8D2"/>
<proteinExistence type="predicted"/>
<dbReference type="Pfam" id="PF00335">
    <property type="entry name" value="Tetraspanin"/>
    <property type="match status" value="1"/>
</dbReference>
<dbReference type="GO" id="GO:0016020">
    <property type="term" value="C:membrane"/>
    <property type="evidence" value="ECO:0007669"/>
    <property type="project" value="UniProtKB-SubCell"/>
</dbReference>
<evidence type="ECO:0000313" key="6">
    <source>
        <dbReference type="EMBL" id="CAE0037756.1"/>
    </source>
</evidence>
<feature type="transmembrane region" description="Helical" evidence="5">
    <location>
        <begin position="56"/>
        <end position="85"/>
    </location>
</feature>
<gene>
    <name evidence="6" type="ORF">RMAR00112_LOCUS5707</name>
</gene>
<evidence type="ECO:0000256" key="1">
    <source>
        <dbReference type="ARBA" id="ARBA00004141"/>
    </source>
</evidence>
<protein>
    <recommendedName>
        <fullName evidence="7">Tetraspanin</fullName>
    </recommendedName>
</protein>
<name>A0A7S3E8D2_9RHOD</name>
<evidence type="ECO:0000256" key="4">
    <source>
        <dbReference type="ARBA" id="ARBA00023136"/>
    </source>
</evidence>
<evidence type="ECO:0000256" key="5">
    <source>
        <dbReference type="SAM" id="Phobius"/>
    </source>
</evidence>
<sequence length="235" mass="24810">MGKGEEKQKSCFARFLHFMSCTLLFVGGGLLLGYSIYLQVNDRGLIPGLDTNGTDIVSLLLGSAIVGIVAGAALVVISIVGLLAFKGGCCGVVVKAVYVILLVVVLAALIFIAVITLKFATGKDGPLIQDAALNSWEASVTNPEYTETTCQIQEEYQCAGFFDNDCSGCDPSIPSTCTETQLMRCPVCNPDTDSSLPGCYDAVTDEYNSLYLPIGITSSVLGGFAVADMIAIWFV</sequence>
<accession>A0A7S3E8D2</accession>
<keyword evidence="3 5" id="KW-1133">Transmembrane helix</keyword>
<evidence type="ECO:0000256" key="3">
    <source>
        <dbReference type="ARBA" id="ARBA00022989"/>
    </source>
</evidence>
<keyword evidence="4 5" id="KW-0472">Membrane</keyword>
<reference evidence="6" key="1">
    <citation type="submission" date="2021-01" db="EMBL/GenBank/DDBJ databases">
        <authorList>
            <person name="Corre E."/>
            <person name="Pelletier E."/>
            <person name="Niang G."/>
            <person name="Scheremetjew M."/>
            <person name="Finn R."/>
            <person name="Kale V."/>
            <person name="Holt S."/>
            <person name="Cochrane G."/>
            <person name="Meng A."/>
            <person name="Brown T."/>
            <person name="Cohen L."/>
        </authorList>
    </citation>
    <scope>NUCLEOTIDE SEQUENCE</scope>
    <source>
        <strain evidence="6">CCMP 769</strain>
    </source>
</reference>
<feature type="transmembrane region" description="Helical" evidence="5">
    <location>
        <begin position="12"/>
        <end position="36"/>
    </location>
</feature>
<keyword evidence="2 5" id="KW-0812">Transmembrane</keyword>